<dbReference type="STRING" id="168935.AUP42_10230"/>
<sequence length="51" mass="5608">LDEPSDGAVIMNGKEVSGPSLDRGIVFQNYSLLPWLSALKNVTFAVQARFR</sequence>
<evidence type="ECO:0000313" key="1">
    <source>
        <dbReference type="EMBL" id="HCW68198.1"/>
    </source>
</evidence>
<protein>
    <submittedName>
        <fullName evidence="1">Nitrate/sulfonate/bicarbonate ABC transporter ATP-binding protein</fullName>
    </submittedName>
</protein>
<feature type="non-terminal residue" evidence="1">
    <location>
        <position position="1"/>
    </location>
</feature>
<accession>A0A3D5NC59</accession>
<dbReference type="GO" id="GO:0005524">
    <property type="term" value="F:ATP binding"/>
    <property type="evidence" value="ECO:0007669"/>
    <property type="project" value="UniProtKB-KW"/>
</dbReference>
<keyword evidence="1" id="KW-0067">ATP-binding</keyword>
<dbReference type="EMBL" id="DPOP01000106">
    <property type="protein sequence ID" value="HCW68198.1"/>
    <property type="molecule type" value="Genomic_DNA"/>
</dbReference>
<comment type="caution">
    <text evidence="1">The sequence shown here is derived from an EMBL/GenBank/DDBJ whole genome shotgun (WGS) entry which is preliminary data.</text>
</comment>
<dbReference type="SUPFAM" id="SSF52540">
    <property type="entry name" value="P-loop containing nucleoside triphosphate hydrolases"/>
    <property type="match status" value="1"/>
</dbReference>
<evidence type="ECO:0000313" key="2">
    <source>
        <dbReference type="Proteomes" id="UP000264179"/>
    </source>
</evidence>
<reference evidence="1 2" key="1">
    <citation type="journal article" date="2018" name="Nat. Biotechnol.">
        <title>A standardized bacterial taxonomy based on genome phylogeny substantially revises the tree of life.</title>
        <authorList>
            <person name="Parks D.H."/>
            <person name="Chuvochina M."/>
            <person name="Waite D.W."/>
            <person name="Rinke C."/>
            <person name="Skarshewski A."/>
            <person name="Chaumeil P.A."/>
            <person name="Hugenholtz P."/>
        </authorList>
    </citation>
    <scope>NUCLEOTIDE SEQUENCE [LARGE SCALE GENOMIC DNA]</scope>
    <source>
        <strain evidence="1">UBA9881</strain>
    </source>
</reference>
<keyword evidence="1" id="KW-0547">Nucleotide-binding</keyword>
<proteinExistence type="predicted"/>
<dbReference type="InterPro" id="IPR027417">
    <property type="entry name" value="P-loop_NTPase"/>
</dbReference>
<dbReference type="Proteomes" id="UP000264179">
    <property type="component" value="Unassembled WGS sequence"/>
</dbReference>
<gene>
    <name evidence="1" type="ORF">DHR80_13575</name>
</gene>
<feature type="non-terminal residue" evidence="1">
    <location>
        <position position="51"/>
    </location>
</feature>
<dbReference type="AlphaFoldDB" id="A0A3D5NC59"/>
<organism evidence="1 2">
    <name type="scientific">Thalassospira lucentensis</name>
    <dbReference type="NCBI Taxonomy" id="168935"/>
    <lineage>
        <taxon>Bacteria</taxon>
        <taxon>Pseudomonadati</taxon>
        <taxon>Pseudomonadota</taxon>
        <taxon>Alphaproteobacteria</taxon>
        <taxon>Rhodospirillales</taxon>
        <taxon>Thalassospiraceae</taxon>
        <taxon>Thalassospira</taxon>
    </lineage>
</organism>
<name>A0A3D5NC59_9PROT</name>